<evidence type="ECO:0000313" key="1">
    <source>
        <dbReference type="EMBL" id="SMC34897.1"/>
    </source>
</evidence>
<dbReference type="Pfam" id="PF08859">
    <property type="entry name" value="DGC"/>
    <property type="match status" value="1"/>
</dbReference>
<reference evidence="1 2" key="1">
    <citation type="submission" date="2017-04" db="EMBL/GenBank/DDBJ databases">
        <authorList>
            <person name="Afonso C.L."/>
            <person name="Miller P.J."/>
            <person name="Scott M.A."/>
            <person name="Spackman E."/>
            <person name="Goraichik I."/>
            <person name="Dimitrov K.M."/>
            <person name="Suarez D.L."/>
            <person name="Swayne D.E."/>
        </authorList>
    </citation>
    <scope>NUCLEOTIDE SEQUENCE [LARGE SCALE GENOMIC DNA]</scope>
    <source>
        <strain evidence="1 2">DSM 5090</strain>
    </source>
</reference>
<organism evidence="1 2">
    <name type="scientific">Sporomusa malonica</name>
    <dbReference type="NCBI Taxonomy" id="112901"/>
    <lineage>
        <taxon>Bacteria</taxon>
        <taxon>Bacillati</taxon>
        <taxon>Bacillota</taxon>
        <taxon>Negativicutes</taxon>
        <taxon>Selenomonadales</taxon>
        <taxon>Sporomusaceae</taxon>
        <taxon>Sporomusa</taxon>
    </lineage>
</organism>
<keyword evidence="2" id="KW-1185">Reference proteome</keyword>
<dbReference type="RefSeq" id="WP_084573807.1">
    <property type="nucleotide sequence ID" value="NZ_CP155572.1"/>
</dbReference>
<dbReference type="Proteomes" id="UP000192738">
    <property type="component" value="Unassembled WGS sequence"/>
</dbReference>
<evidence type="ECO:0000313" key="2">
    <source>
        <dbReference type="Proteomes" id="UP000192738"/>
    </source>
</evidence>
<accession>A0A1W1YFH0</accession>
<dbReference type="STRING" id="112901.SAMN04488500_101295"/>
<dbReference type="EMBL" id="FWXI01000001">
    <property type="protein sequence ID" value="SMC34897.1"/>
    <property type="molecule type" value="Genomic_DNA"/>
</dbReference>
<gene>
    <name evidence="1" type="ORF">SAMN04488500_101295</name>
</gene>
<name>A0A1W1YFH0_9FIRM</name>
<dbReference type="OrthoDB" id="1723957at2"/>
<dbReference type="InterPro" id="IPR014958">
    <property type="entry name" value="DGC"/>
</dbReference>
<sequence>MADWDRIKLIACGGQDKVNGLIAHEAIVQAGAELAENQAEVMCLARIVVGNIEAIAKLDGVACITVDGCARKCASKNVEIYGGDIRRQIVIADTLVTLESEDVGSIAGLNQRGLSLAGIVAQDVAAAVKELGPKGGNV</sequence>
<proteinExistence type="predicted"/>
<dbReference type="AlphaFoldDB" id="A0A1W1YFH0"/>
<protein>
    <submittedName>
        <fullName evidence="1">DGC domain-containing protein</fullName>
    </submittedName>
</protein>